<reference evidence="1 2" key="1">
    <citation type="submission" date="2015-09" db="EMBL/GenBank/DDBJ databases">
        <title>Atta colombica WGS genome.</title>
        <authorList>
            <person name="Nygaard S."/>
            <person name="Hu H."/>
            <person name="Boomsma J."/>
            <person name="Zhang G."/>
        </authorList>
    </citation>
    <scope>NUCLEOTIDE SEQUENCE [LARGE SCALE GENOMIC DNA]</scope>
    <source>
        <strain evidence="1">Treedump-2</strain>
        <tissue evidence="1">Whole body</tissue>
    </source>
</reference>
<organism evidence="1 2">
    <name type="scientific">Atta colombica</name>
    <dbReference type="NCBI Taxonomy" id="520822"/>
    <lineage>
        <taxon>Eukaryota</taxon>
        <taxon>Metazoa</taxon>
        <taxon>Ecdysozoa</taxon>
        <taxon>Arthropoda</taxon>
        <taxon>Hexapoda</taxon>
        <taxon>Insecta</taxon>
        <taxon>Pterygota</taxon>
        <taxon>Neoptera</taxon>
        <taxon>Endopterygota</taxon>
        <taxon>Hymenoptera</taxon>
        <taxon>Apocrita</taxon>
        <taxon>Aculeata</taxon>
        <taxon>Formicoidea</taxon>
        <taxon>Formicidae</taxon>
        <taxon>Myrmicinae</taxon>
        <taxon>Atta</taxon>
    </lineage>
</organism>
<evidence type="ECO:0000313" key="1">
    <source>
        <dbReference type="EMBL" id="KYM84508.1"/>
    </source>
</evidence>
<dbReference type="AlphaFoldDB" id="A0A195BI30"/>
<sequence>MTRTEKERQEGRPPRLEPDFRLQSNKDRLLLYERGLMTTIHFVAEGDNATFNVFSLAPTLGVSTPMAVKSNEGRGRTGSLSGRARSLLLPSSPDPWGLTWPLGPHTAPTRSLDSLGQANFGISRGSLRIGTTRCSLPRSS</sequence>
<dbReference type="EMBL" id="KQ976464">
    <property type="protein sequence ID" value="KYM84508.1"/>
    <property type="molecule type" value="Genomic_DNA"/>
</dbReference>
<protein>
    <submittedName>
        <fullName evidence="1">Uncharacterized protein</fullName>
    </submittedName>
</protein>
<evidence type="ECO:0000313" key="2">
    <source>
        <dbReference type="Proteomes" id="UP000078540"/>
    </source>
</evidence>
<name>A0A195BI30_9HYME</name>
<proteinExistence type="predicted"/>
<dbReference type="Proteomes" id="UP000078540">
    <property type="component" value="Unassembled WGS sequence"/>
</dbReference>
<keyword evidence="2" id="KW-1185">Reference proteome</keyword>
<gene>
    <name evidence="1" type="ORF">ALC53_05294</name>
</gene>
<accession>A0A195BI30</accession>